<evidence type="ECO:0000313" key="3">
    <source>
        <dbReference type="Proteomes" id="UP000002698"/>
    </source>
</evidence>
<evidence type="ECO:0000313" key="2">
    <source>
        <dbReference type="EMBL" id="CCI69587.1"/>
    </source>
</evidence>
<accession>A0A1U7EZR6</accession>
<protein>
    <submittedName>
        <fullName evidence="2">Uncharacterized protein</fullName>
    </submittedName>
</protein>
<organism evidence="2 3">
    <name type="scientific">Natronomonas pharaonis (strain ATCC 35678 / DSM 2160 / CIP 103997 / JCM 8858 / NBRC 14720 / NCIMB 2260 / Gabara)</name>
    <name type="common">Halobacterium pharaonis</name>
    <dbReference type="NCBI Taxonomy" id="348780"/>
    <lineage>
        <taxon>Archaea</taxon>
        <taxon>Methanobacteriati</taxon>
        <taxon>Methanobacteriota</taxon>
        <taxon>Stenosarchaea group</taxon>
        <taxon>Halobacteria</taxon>
        <taxon>Halobacteriales</taxon>
        <taxon>Natronomonadaceae</taxon>
        <taxon>Natronomonas</taxon>
    </lineage>
</organism>
<reference evidence="2 3" key="1">
    <citation type="journal article" date="2005" name="Genome Res.">
        <title>Living with two extremes: conclusions from the genome sequence of Natronomonas pharaonis.</title>
        <authorList>
            <person name="Falb M."/>
            <person name="Pfeiffer F."/>
            <person name="Palm P."/>
            <person name="Rodewald K."/>
            <person name="Hickmann V."/>
            <person name="Tittor J."/>
            <person name="Oesterhelt D."/>
        </authorList>
    </citation>
    <scope>NUCLEOTIDE SEQUENCE [LARGE SCALE GENOMIC DNA]</scope>
    <source>
        <strain evidence="3">ATCC 35678 / DSM 2160 / CIP 103997 / JCM 8858 / NBRC 14720 / NCIMB 2260 / Gabara</strain>
    </source>
</reference>
<feature type="compositionally biased region" description="Basic and acidic residues" evidence="1">
    <location>
        <begin position="22"/>
        <end position="34"/>
    </location>
</feature>
<gene>
    <name evidence="2" type="ordered locus">NP_5227G</name>
</gene>
<name>A0A1U7EZR6_NATPD</name>
<sequence length="45" mass="5068">MTNDEIEPLVPEMPRQSSTDPVRADGGRRPRYDNAEVDAPLVPQF</sequence>
<dbReference type="OrthoDB" id="226402at2157"/>
<dbReference type="HOGENOM" id="CLU_3194603_0_0_2"/>
<dbReference type="KEGG" id="nph:NP_5227G"/>
<dbReference type="STRING" id="348780.NP_5227G"/>
<dbReference type="AlphaFoldDB" id="A0A1U7EZR6"/>
<dbReference type="EnsemblBacteria" id="CCI69587">
    <property type="protein sequence ID" value="CCI69587"/>
    <property type="gene ID" value="NP_5227G"/>
</dbReference>
<dbReference type="EMBL" id="CR936257">
    <property type="protein sequence ID" value="CCI69587.1"/>
    <property type="molecule type" value="Genomic_DNA"/>
</dbReference>
<dbReference type="GeneID" id="54763331"/>
<feature type="region of interest" description="Disordered" evidence="1">
    <location>
        <begin position="1"/>
        <end position="45"/>
    </location>
</feature>
<dbReference type="eggNOG" id="arCOG14540">
    <property type="taxonomic scope" value="Archaea"/>
</dbReference>
<proteinExistence type="predicted"/>
<dbReference type="Proteomes" id="UP000002698">
    <property type="component" value="Chromosome"/>
</dbReference>
<keyword evidence="3" id="KW-1185">Reference proteome</keyword>
<evidence type="ECO:0000256" key="1">
    <source>
        <dbReference type="SAM" id="MobiDB-lite"/>
    </source>
</evidence>
<dbReference type="RefSeq" id="WP_169303789.1">
    <property type="nucleotide sequence ID" value="NC_007426.1"/>
</dbReference>